<dbReference type="GO" id="GO:0005634">
    <property type="term" value="C:nucleus"/>
    <property type="evidence" value="ECO:0000318"/>
    <property type="project" value="GO_Central"/>
</dbReference>
<dbReference type="Proteomes" id="UP000054558">
    <property type="component" value="Unassembled WGS sequence"/>
</dbReference>
<dbReference type="InterPro" id="IPR012340">
    <property type="entry name" value="NA-bd_OB-fold"/>
</dbReference>
<dbReference type="SUPFAM" id="SSF50249">
    <property type="entry name" value="Nucleic acid-binding proteins"/>
    <property type="match status" value="2"/>
</dbReference>
<feature type="region of interest" description="Disordered" evidence="6">
    <location>
        <begin position="384"/>
        <end position="428"/>
    </location>
</feature>
<keyword evidence="4" id="KW-0233">DNA recombination</keyword>
<dbReference type="Pfam" id="PF09169">
    <property type="entry name" value="BRCA-2_helical"/>
    <property type="match status" value="1"/>
</dbReference>
<keyword evidence="2" id="KW-0227">DNA damage</keyword>
<dbReference type="InterPro" id="IPR015252">
    <property type="entry name" value="BRCA2_hlx"/>
</dbReference>
<feature type="region of interest" description="Disordered" evidence="6">
    <location>
        <begin position="1019"/>
        <end position="1060"/>
    </location>
</feature>
<dbReference type="SUPFAM" id="SSF81872">
    <property type="entry name" value="BRCA2 helical domain"/>
    <property type="match status" value="1"/>
</dbReference>
<protein>
    <submittedName>
        <fullName evidence="9">DNA recombinational repair protein BRCA2</fullName>
    </submittedName>
</protein>
<feature type="compositionally biased region" description="Basic and acidic residues" evidence="6">
    <location>
        <begin position="1223"/>
        <end position="1235"/>
    </location>
</feature>
<dbReference type="Pfam" id="PF00634">
    <property type="entry name" value="BRCA2"/>
    <property type="match status" value="2"/>
</dbReference>
<accession>A0A1Y1HHV0</accession>
<dbReference type="SUPFAM" id="SSF81878">
    <property type="entry name" value="BRCA2 tower domain"/>
    <property type="match status" value="1"/>
</dbReference>
<evidence type="ECO:0000256" key="4">
    <source>
        <dbReference type="ARBA" id="ARBA00023172"/>
    </source>
</evidence>
<feature type="compositionally biased region" description="Polar residues" evidence="6">
    <location>
        <begin position="1276"/>
        <end position="1295"/>
    </location>
</feature>
<dbReference type="GO" id="GO:0006355">
    <property type="term" value="P:regulation of DNA-templated transcription"/>
    <property type="evidence" value="ECO:0000318"/>
    <property type="project" value="GO_Central"/>
</dbReference>
<dbReference type="OrthoDB" id="21095at2759"/>
<evidence type="ECO:0000256" key="1">
    <source>
        <dbReference type="ARBA" id="ARBA00022737"/>
    </source>
</evidence>
<keyword evidence="3" id="KW-0238">DNA-binding</keyword>
<evidence type="ECO:0000259" key="7">
    <source>
        <dbReference type="Pfam" id="PF09103"/>
    </source>
</evidence>
<dbReference type="InterPro" id="IPR015525">
    <property type="entry name" value="BRCA2"/>
</dbReference>
<keyword evidence="10" id="KW-1185">Reference proteome</keyword>
<proteinExistence type="predicted"/>
<dbReference type="GO" id="GO:0003697">
    <property type="term" value="F:single-stranded DNA binding"/>
    <property type="evidence" value="ECO:0000318"/>
    <property type="project" value="GO_Central"/>
</dbReference>
<evidence type="ECO:0000256" key="5">
    <source>
        <dbReference type="ARBA" id="ARBA00023204"/>
    </source>
</evidence>
<organism evidence="9 10">
    <name type="scientific">Klebsormidium nitens</name>
    <name type="common">Green alga</name>
    <name type="synonym">Ulothrix nitens</name>
    <dbReference type="NCBI Taxonomy" id="105231"/>
    <lineage>
        <taxon>Eukaryota</taxon>
        <taxon>Viridiplantae</taxon>
        <taxon>Streptophyta</taxon>
        <taxon>Klebsormidiophyceae</taxon>
        <taxon>Klebsormidiales</taxon>
        <taxon>Klebsormidiaceae</taxon>
        <taxon>Klebsormidium</taxon>
    </lineage>
</organism>
<keyword evidence="5" id="KW-0234">DNA repair</keyword>
<dbReference type="PROSITE" id="PS50138">
    <property type="entry name" value="BRCA2_REPEAT"/>
    <property type="match status" value="1"/>
</dbReference>
<feature type="region of interest" description="Disordered" evidence="6">
    <location>
        <begin position="133"/>
        <end position="156"/>
    </location>
</feature>
<evidence type="ECO:0000256" key="6">
    <source>
        <dbReference type="SAM" id="MobiDB-lite"/>
    </source>
</evidence>
<feature type="region of interest" description="Disordered" evidence="6">
    <location>
        <begin position="258"/>
        <end position="322"/>
    </location>
</feature>
<feature type="compositionally biased region" description="Polar residues" evidence="6">
    <location>
        <begin position="1518"/>
        <end position="1539"/>
    </location>
</feature>
<dbReference type="EMBL" id="DF236956">
    <property type="protein sequence ID" value="GAQ78035.1"/>
    <property type="molecule type" value="Genomic_DNA"/>
</dbReference>
<dbReference type="PANTHER" id="PTHR11289">
    <property type="entry name" value="BREAST CANCER TYPE 2 SUSCEPTIBILITY PROTEIN BRCA2"/>
    <property type="match status" value="1"/>
</dbReference>
<dbReference type="Pfam" id="PF09103">
    <property type="entry name" value="BRCA-2_OB1"/>
    <property type="match status" value="1"/>
</dbReference>
<dbReference type="GO" id="GO:0000724">
    <property type="term" value="P:double-strand break repair via homologous recombination"/>
    <property type="evidence" value="ECO:0000318"/>
    <property type="project" value="GO_Central"/>
</dbReference>
<feature type="region of interest" description="Disordered" evidence="6">
    <location>
        <begin position="1696"/>
        <end position="1718"/>
    </location>
</feature>
<dbReference type="InterPro" id="IPR036315">
    <property type="entry name" value="BRCA2_hlx_sf"/>
</dbReference>
<dbReference type="PANTHER" id="PTHR11289:SF0">
    <property type="entry name" value="BREAST CANCER TYPE 2 SUSCEPTIBILITY PROTEIN"/>
    <property type="match status" value="1"/>
</dbReference>
<dbReference type="InterPro" id="IPR002093">
    <property type="entry name" value="BRCA2_repeat"/>
</dbReference>
<evidence type="ECO:0000313" key="9">
    <source>
        <dbReference type="EMBL" id="GAQ78035.1"/>
    </source>
</evidence>
<dbReference type="STRING" id="105231.A0A1Y1HHV0"/>
<feature type="region of interest" description="Disordered" evidence="6">
    <location>
        <begin position="1210"/>
        <end position="1295"/>
    </location>
</feature>
<feature type="region of interest" description="Disordered" evidence="6">
    <location>
        <begin position="2053"/>
        <end position="2084"/>
    </location>
</feature>
<evidence type="ECO:0000256" key="3">
    <source>
        <dbReference type="ARBA" id="ARBA00023125"/>
    </source>
</evidence>
<feature type="domain" description="BRCA2 OB1" evidence="7">
    <location>
        <begin position="1483"/>
        <end position="1626"/>
    </location>
</feature>
<reference evidence="9 10" key="1">
    <citation type="journal article" date="2014" name="Nat. Commun.">
        <title>Klebsormidium flaccidum genome reveals primary factors for plant terrestrial adaptation.</title>
        <authorList>
            <person name="Hori K."/>
            <person name="Maruyama F."/>
            <person name="Fujisawa T."/>
            <person name="Togashi T."/>
            <person name="Yamamoto N."/>
            <person name="Seo M."/>
            <person name="Sato S."/>
            <person name="Yamada T."/>
            <person name="Mori H."/>
            <person name="Tajima N."/>
            <person name="Moriyama T."/>
            <person name="Ikeuchi M."/>
            <person name="Watanabe M."/>
            <person name="Wada H."/>
            <person name="Kobayashi K."/>
            <person name="Saito M."/>
            <person name="Masuda T."/>
            <person name="Sasaki-Sekimoto Y."/>
            <person name="Mashiguchi K."/>
            <person name="Awai K."/>
            <person name="Shimojima M."/>
            <person name="Masuda S."/>
            <person name="Iwai M."/>
            <person name="Nobusawa T."/>
            <person name="Narise T."/>
            <person name="Kondo S."/>
            <person name="Saito H."/>
            <person name="Sato R."/>
            <person name="Murakawa M."/>
            <person name="Ihara Y."/>
            <person name="Oshima-Yamada Y."/>
            <person name="Ohtaka K."/>
            <person name="Satoh M."/>
            <person name="Sonobe K."/>
            <person name="Ishii M."/>
            <person name="Ohtani R."/>
            <person name="Kanamori-Sato M."/>
            <person name="Honoki R."/>
            <person name="Miyazaki D."/>
            <person name="Mochizuki H."/>
            <person name="Umetsu J."/>
            <person name="Higashi K."/>
            <person name="Shibata D."/>
            <person name="Kamiya Y."/>
            <person name="Sato N."/>
            <person name="Nakamura Y."/>
            <person name="Tabata S."/>
            <person name="Ida S."/>
            <person name="Kurokawa K."/>
            <person name="Ohta H."/>
        </authorList>
    </citation>
    <scope>NUCLEOTIDE SEQUENCE [LARGE SCALE GENOMIC DNA]</scope>
    <source>
        <strain evidence="9 10">NIES-2285</strain>
    </source>
</reference>
<dbReference type="InterPro" id="IPR015187">
    <property type="entry name" value="BRCA2_OB_1"/>
</dbReference>
<evidence type="ECO:0000313" key="10">
    <source>
        <dbReference type="Proteomes" id="UP000054558"/>
    </source>
</evidence>
<evidence type="ECO:0000256" key="2">
    <source>
        <dbReference type="ARBA" id="ARBA00022763"/>
    </source>
</evidence>
<dbReference type="OMA" id="LQICCIR"/>
<keyword evidence="1" id="KW-0677">Repeat</keyword>
<dbReference type="Gene3D" id="2.40.50.140">
    <property type="entry name" value="Nucleic acid-binding proteins"/>
    <property type="match status" value="3"/>
</dbReference>
<feature type="region of interest" description="Disordered" evidence="6">
    <location>
        <begin position="1517"/>
        <end position="1542"/>
    </location>
</feature>
<feature type="domain" description="Breast cancer type 2 susceptibility protein helical" evidence="8">
    <location>
        <begin position="1408"/>
        <end position="1478"/>
    </location>
</feature>
<sequence>MASYPVYHLRQIPGSKTWLLEKGGSLESSVSLPAEQLPSVVSCFDDQDTQTAGLIELQAVNCVERPISLQADREPPGLCGVDDETVEDDNHPVHNTPRTATTPREGAVRQTEGLQQAKLQHASRDRTDTFHEPNCFGSPMVPSPLQSQNPDHGRSSWEATHGRAVTHLPTGSDAIRLQDLPSPQASAAGLNVQTPVKDAFPAANITARQIQPQASRDTQLEVDQQDLAFAERKATQAAVQGPFVPSALSLLVAPMSSAENSDPRAKKDPSTPLRNGPSLPSCFRMDESTPSKSPADSAPDYFPSPEMTQKEAERPSFLPGRQSLVTPQIKGFSRGAGLILPTTDVHPPQREQTPVPFRMGPSKHAGQQSPLLNQQLGLESPLLRKSTPQIPPQTEPMPWQSIADPQPSGPETSLLRSGSFGPIHPSLPLVQPSAAPGFMSFQNLRTGKAHAGKRSEKAARVHALLDEVLEDDKPRELFEAGGKAGPQSGGEKGFEFGFSNGLRKKVGFSNASWARAQNLLQEELPSLGNGAFPGGGANMHAPNPTAGFENGQASAGMDFGFTNGLGAKIGFSDAAWGKAQNLMREERVQSGGVVAGRPGGPNAPMGFENGPQAAGSDFGLMTETGKNFGQSSNAFVTTKASLPHEVGAAEWRGLSEEQVAGQAQHSHVGLGLAEEPAFDFGFTTGSGRKVGVSETARKKAQSLLQEELGLSGLQGFQQGLAQAGREGLATGLASGFNQGFAQAIGGPEMAGLTSGFTRGVARASGVGGAMGLEFAGAEGPAEKGLDFGFTSGSGKKVGFSSAAYAKAQALLRDEMGQSDLGRFSAEPGTVGGLADGQSFLRKGEKFANEAYGLRQGGQGGATTGLTAFEFDVPTDPQGVDTSGGWRADGQASGTLVPVGQQPDFSRTPEPQADGFSISFQTGSLKPLVVTPAELQRGRAFFGTDGAELGFGNPGPDDVSMTSPSFQTGVPGEGFNLQGGANAAAFGGGGFQTGGLKPLQGVDAKKMAWAKRLLDEDDAPLVTGGEAGRTHRGNRSAGAAGSEVPGEPLRLGWQQGDGAPLADAANWQEGAHSFGAKRQRVGGGDAVQPGEPLRLGWQGPGAHCEDEVQGGVNGTGFQAQGQRGGASQLTRNGQTGAELHKEKLNRALSCWALDDGGAPRAASDPKPLNPGVQHLRSGSANALAQQRLNQSGPTGVQGLGARSRQPLATIGLGNRSVITPGERQIGDKPRKLKFDSPRPLAGGRSRPPDKSPLPGPSAFKSPLLARTPDHPLPMPPSSFQQTTPPNLRQTHSPFANQSIAPPFAFDMHTPQSALVPFRFDTGDAVTGGQPGTPQIAAAQQPAPAPLHTGGPLQELHDMYRGVKRPSLREAFREAPGGDCDVSKVAVEVRLMTSDSASAFRFCDAGTGASMGHPEMRQDLLRAGAEAKHATRDWVENHYRWIVWKLAGYERSFPGRCAGRMLTAERVFDQLKYRYQREIKEGQRSALKQICEKDQPPSRLMVLCISAVRSWGLTVAGTPANKTPSSVRTDGSQRTENNQGRNEGVGVPAKVEVTDGWYWLTAQLDMPLTRLLHEKKLRVGQKIKVFGSALEGLADGAPPLEACTMSSLVIRMNGTHRCRWDEKLGFCKSRPMAVPLKRIKEGGGTVPLTAVVVTRMYPMLYMEKLPGGQRVMRSAKAEDIAKRRFEESRATVAEEVAARMEGSGSGSGSAQKARPSEGARLHAELESAADPEGVFQGMSEHQRSALQAFQQQQQETMQADYTSAVDEELQKRGLEKRDVSSNLRVRVAGIHTNEADKLGLGVTSLVRSPLRSQNGEAIITIWRPSDEQIQDLAEGALYLITNLVSKAKGSGPPGGGPILMNSSPRTKWQRVPTSAVKHMTYTYHPREAVRLSTLDETPVGSEFDTAAYVLLCTAPRPAGARRQQWLFVTDGSLEGDCYGILPDEIPPDADGTPPEPDRLPVILALDVSLPADAFVPLDGFRGSVVALANVRRLPRDEQCGFGRGAASEVTVVSGNVNGTYLRHLKEKAAAVGAWAGASAEIIKRAEAYVSSIVGREAGGAPSNDPAPQGPPLRRQMQAKSVKRARN</sequence>
<evidence type="ECO:0000259" key="8">
    <source>
        <dbReference type="Pfam" id="PF09169"/>
    </source>
</evidence>
<gene>
    <name evidence="9" type="ORF">KFL_000070060</name>
</gene>
<name>A0A1Y1HHV0_KLENI</name>
<feature type="region of interest" description="Disordered" evidence="6">
    <location>
        <begin position="84"/>
        <end position="112"/>
    </location>
</feature>